<dbReference type="Proteomes" id="UP000763641">
    <property type="component" value="Unassembled WGS sequence"/>
</dbReference>
<dbReference type="InterPro" id="IPR036812">
    <property type="entry name" value="NAD(P)_OxRdtase_dom_sf"/>
</dbReference>
<dbReference type="InterPro" id="IPR020471">
    <property type="entry name" value="AKR"/>
</dbReference>
<dbReference type="RefSeq" id="WP_204197428.1">
    <property type="nucleotide sequence ID" value="NZ_JAFEMC010000002.1"/>
</dbReference>
<name>A0ABS2D5F4_9SPHN</name>
<evidence type="ECO:0000313" key="2">
    <source>
        <dbReference type="EMBL" id="MBM6576135.1"/>
    </source>
</evidence>
<evidence type="ECO:0000313" key="3">
    <source>
        <dbReference type="Proteomes" id="UP000763641"/>
    </source>
</evidence>
<gene>
    <name evidence="2" type="ORF">ILT43_07105</name>
</gene>
<feature type="domain" description="NADP-dependent oxidoreductase" evidence="1">
    <location>
        <begin position="23"/>
        <end position="333"/>
    </location>
</feature>
<protein>
    <submittedName>
        <fullName evidence="2">Aldo/keto reductase</fullName>
    </submittedName>
</protein>
<organism evidence="2 3">
    <name type="scientific">Sphingomonas longa</name>
    <dbReference type="NCBI Taxonomy" id="2778730"/>
    <lineage>
        <taxon>Bacteria</taxon>
        <taxon>Pseudomonadati</taxon>
        <taxon>Pseudomonadota</taxon>
        <taxon>Alphaproteobacteria</taxon>
        <taxon>Sphingomonadales</taxon>
        <taxon>Sphingomonadaceae</taxon>
        <taxon>Sphingomonas</taxon>
    </lineage>
</organism>
<dbReference type="PANTHER" id="PTHR42686">
    <property type="entry name" value="GH17980P-RELATED"/>
    <property type="match status" value="1"/>
</dbReference>
<dbReference type="Gene3D" id="3.20.20.100">
    <property type="entry name" value="NADP-dependent oxidoreductase domain"/>
    <property type="match status" value="1"/>
</dbReference>
<proteinExistence type="predicted"/>
<dbReference type="EMBL" id="JAFEMC010000002">
    <property type="protein sequence ID" value="MBM6576135.1"/>
    <property type="molecule type" value="Genomic_DNA"/>
</dbReference>
<dbReference type="SUPFAM" id="SSF51430">
    <property type="entry name" value="NAD(P)-linked oxidoreductase"/>
    <property type="match status" value="1"/>
</dbReference>
<dbReference type="Pfam" id="PF00248">
    <property type="entry name" value="Aldo_ket_red"/>
    <property type="match status" value="1"/>
</dbReference>
<accession>A0ABS2D5F4</accession>
<comment type="caution">
    <text evidence="2">The sequence shown here is derived from an EMBL/GenBank/DDBJ whole genome shotgun (WGS) entry which is preliminary data.</text>
</comment>
<evidence type="ECO:0000259" key="1">
    <source>
        <dbReference type="Pfam" id="PF00248"/>
    </source>
</evidence>
<dbReference type="InterPro" id="IPR023210">
    <property type="entry name" value="NADP_OxRdtase_dom"/>
</dbReference>
<dbReference type="PANTHER" id="PTHR42686:SF1">
    <property type="entry name" value="GH17980P-RELATED"/>
    <property type="match status" value="1"/>
</dbReference>
<reference evidence="2 3" key="1">
    <citation type="submission" date="2020-12" db="EMBL/GenBank/DDBJ databases">
        <title>Sphingomonas sp.</title>
        <authorList>
            <person name="Kim M.K."/>
        </authorList>
    </citation>
    <scope>NUCLEOTIDE SEQUENCE [LARGE SCALE GENOMIC DNA]</scope>
    <source>
        <strain evidence="2 3">BT552</strain>
    </source>
</reference>
<sequence>MTKSGSMIPRRVLGDTGLSVSSIGLGGAVLGNLYRAIPDDVAAQTLTAALDAGIRYIDTAPHYGRGLSERRIGDALRDREGIVLSTKVGRLMLPDMSIVQEHGGTLDGFHSPMPFRGVYDYSRDGVLRSWEQSLQRLGIARIDLLYVHDIGRRQHGEDHDRTWRQLTRGGGLAALEELRAAGEITGFGAGLNEIAVCLDLLAETRLDVVLLAGRYTLLEQEALTALFPACARTGTPVVIGGPYNSGILAQGTQTDATMRYDYAPASQPVVARVARIEAIAADHGVPLAAAALRLPLAHPQVASVIPGLGSPQEVAATRALLAVPIPEGFWQELIAADLLHPDCPLPKAA</sequence>
<keyword evidence="3" id="KW-1185">Reference proteome</keyword>